<sequence>MESLRQNFVRSPWKFTRAAACEFGIPQKTAWDILRKKLNFKPYDLQSKQQITDDDKFQWLRGSVHTSRTQDCGFDPGWTQRNFWSSSHAYIYDYGACKSSIEYQFGSVTFRKIKSR</sequence>
<protein>
    <submittedName>
        <fullName evidence="1">Uncharacterized protein</fullName>
    </submittedName>
</protein>
<keyword evidence="2" id="KW-1185">Reference proteome</keyword>
<accession>A0A8X6UVI0</accession>
<reference evidence="1" key="1">
    <citation type="submission" date="2020-08" db="EMBL/GenBank/DDBJ databases">
        <title>Multicomponent nature underlies the extraordinary mechanical properties of spider dragline silk.</title>
        <authorList>
            <person name="Kono N."/>
            <person name="Nakamura H."/>
            <person name="Mori M."/>
            <person name="Yoshida Y."/>
            <person name="Ohtoshi R."/>
            <person name="Malay A.D."/>
            <person name="Moran D.A.P."/>
            <person name="Tomita M."/>
            <person name="Numata K."/>
            <person name="Arakawa K."/>
        </authorList>
    </citation>
    <scope>NUCLEOTIDE SEQUENCE</scope>
</reference>
<dbReference type="AlphaFoldDB" id="A0A8X6UVI0"/>
<evidence type="ECO:0000313" key="2">
    <source>
        <dbReference type="Proteomes" id="UP000887159"/>
    </source>
</evidence>
<name>A0A8X6UVI0_TRICX</name>
<organism evidence="1 2">
    <name type="scientific">Trichonephila clavipes</name>
    <name type="common">Golden silk orbweaver</name>
    <name type="synonym">Nephila clavipes</name>
    <dbReference type="NCBI Taxonomy" id="2585209"/>
    <lineage>
        <taxon>Eukaryota</taxon>
        <taxon>Metazoa</taxon>
        <taxon>Ecdysozoa</taxon>
        <taxon>Arthropoda</taxon>
        <taxon>Chelicerata</taxon>
        <taxon>Arachnida</taxon>
        <taxon>Araneae</taxon>
        <taxon>Araneomorphae</taxon>
        <taxon>Entelegynae</taxon>
        <taxon>Araneoidea</taxon>
        <taxon>Nephilidae</taxon>
        <taxon>Trichonephila</taxon>
    </lineage>
</organism>
<evidence type="ECO:0000313" key="1">
    <source>
        <dbReference type="EMBL" id="GFX89353.1"/>
    </source>
</evidence>
<dbReference type="EMBL" id="BMAU01021070">
    <property type="protein sequence ID" value="GFX89353.1"/>
    <property type="molecule type" value="Genomic_DNA"/>
</dbReference>
<dbReference type="Proteomes" id="UP000887159">
    <property type="component" value="Unassembled WGS sequence"/>
</dbReference>
<comment type="caution">
    <text evidence="1">The sequence shown here is derived from an EMBL/GenBank/DDBJ whole genome shotgun (WGS) entry which is preliminary data.</text>
</comment>
<proteinExistence type="predicted"/>
<gene>
    <name evidence="1" type="ORF">TNCV_2201951</name>
</gene>